<sequence length="158" mass="16927">MDSFDRAILTALQQNGAMTNAELSQRVHLSPSQCSRRRAALEKAGVIRGYAALLDPAALGFGVRAFARVNLRDHGQQNEGNFAAFVGRLPQVRAAHSVSGDADYILDLHVEDLGALAAFIHDHLLPHPQVAQVRSEIVLKTMKDDGGLPLAAVAACQP</sequence>
<dbReference type="PROSITE" id="PS50956">
    <property type="entry name" value="HTH_ASNC_2"/>
    <property type="match status" value="1"/>
</dbReference>
<dbReference type="Gene3D" id="3.30.70.920">
    <property type="match status" value="1"/>
</dbReference>
<name>A0ABW4R3K5_9RHOB</name>
<dbReference type="SMART" id="SM00344">
    <property type="entry name" value="HTH_ASNC"/>
    <property type="match status" value="1"/>
</dbReference>
<dbReference type="Pfam" id="PF13412">
    <property type="entry name" value="HTH_24"/>
    <property type="match status" value="1"/>
</dbReference>
<dbReference type="InterPro" id="IPR011008">
    <property type="entry name" value="Dimeric_a/b-barrel"/>
</dbReference>
<dbReference type="PRINTS" id="PR00033">
    <property type="entry name" value="HTHASNC"/>
</dbReference>
<dbReference type="InterPro" id="IPR036388">
    <property type="entry name" value="WH-like_DNA-bd_sf"/>
</dbReference>
<dbReference type="InterPro" id="IPR036390">
    <property type="entry name" value="WH_DNA-bd_sf"/>
</dbReference>
<feature type="domain" description="HTH asnC-type" evidence="4">
    <location>
        <begin position="1"/>
        <end position="62"/>
    </location>
</feature>
<keyword evidence="1" id="KW-0805">Transcription regulation</keyword>
<keyword evidence="6" id="KW-1185">Reference proteome</keyword>
<dbReference type="SUPFAM" id="SSF54909">
    <property type="entry name" value="Dimeric alpha+beta barrel"/>
    <property type="match status" value="1"/>
</dbReference>
<dbReference type="Proteomes" id="UP001597213">
    <property type="component" value="Unassembled WGS sequence"/>
</dbReference>
<proteinExistence type="predicted"/>
<evidence type="ECO:0000256" key="1">
    <source>
        <dbReference type="ARBA" id="ARBA00023015"/>
    </source>
</evidence>
<comment type="caution">
    <text evidence="5">The sequence shown here is derived from an EMBL/GenBank/DDBJ whole genome shotgun (WGS) entry which is preliminary data.</text>
</comment>
<evidence type="ECO:0000313" key="6">
    <source>
        <dbReference type="Proteomes" id="UP001597213"/>
    </source>
</evidence>
<keyword evidence="3" id="KW-0804">Transcription</keyword>
<evidence type="ECO:0000259" key="4">
    <source>
        <dbReference type="PROSITE" id="PS50956"/>
    </source>
</evidence>
<dbReference type="Gene3D" id="1.10.10.10">
    <property type="entry name" value="Winged helix-like DNA-binding domain superfamily/Winged helix DNA-binding domain"/>
    <property type="match status" value="1"/>
</dbReference>
<dbReference type="InterPro" id="IPR019887">
    <property type="entry name" value="Tscrpt_reg_AsnC/Lrp_C"/>
</dbReference>
<accession>A0ABW4R3K5</accession>
<dbReference type="PANTHER" id="PTHR30154:SF46">
    <property type="entry name" value="TRANSCRIPTIONAL REGULATORY PROTEIN"/>
    <property type="match status" value="1"/>
</dbReference>
<organism evidence="5 6">
    <name type="scientific">Paracoccus pacificus</name>
    <dbReference type="NCBI Taxonomy" id="1463598"/>
    <lineage>
        <taxon>Bacteria</taxon>
        <taxon>Pseudomonadati</taxon>
        <taxon>Pseudomonadota</taxon>
        <taxon>Alphaproteobacteria</taxon>
        <taxon>Rhodobacterales</taxon>
        <taxon>Paracoccaceae</taxon>
        <taxon>Paracoccus</taxon>
    </lineage>
</organism>
<dbReference type="SUPFAM" id="SSF46785">
    <property type="entry name" value="Winged helix' DNA-binding domain"/>
    <property type="match status" value="1"/>
</dbReference>
<dbReference type="RefSeq" id="WP_379140227.1">
    <property type="nucleotide sequence ID" value="NZ_JBHUEN010000010.1"/>
</dbReference>
<gene>
    <name evidence="5" type="ORF">ACFSCT_03845</name>
</gene>
<dbReference type="InterPro" id="IPR019888">
    <property type="entry name" value="Tscrpt_reg_AsnC-like"/>
</dbReference>
<evidence type="ECO:0000256" key="3">
    <source>
        <dbReference type="ARBA" id="ARBA00023163"/>
    </source>
</evidence>
<dbReference type="PANTHER" id="PTHR30154">
    <property type="entry name" value="LEUCINE-RESPONSIVE REGULATORY PROTEIN"/>
    <property type="match status" value="1"/>
</dbReference>
<evidence type="ECO:0000256" key="2">
    <source>
        <dbReference type="ARBA" id="ARBA00023125"/>
    </source>
</evidence>
<dbReference type="EMBL" id="JBHUEN010000010">
    <property type="protein sequence ID" value="MFD1880846.1"/>
    <property type="molecule type" value="Genomic_DNA"/>
</dbReference>
<dbReference type="InterPro" id="IPR000485">
    <property type="entry name" value="AsnC-type_HTH_dom"/>
</dbReference>
<protein>
    <submittedName>
        <fullName evidence="5">Lrp/AsnC family transcriptional regulator</fullName>
    </submittedName>
</protein>
<dbReference type="Pfam" id="PF01037">
    <property type="entry name" value="AsnC_trans_reg"/>
    <property type="match status" value="1"/>
</dbReference>
<keyword evidence="2" id="KW-0238">DNA-binding</keyword>
<dbReference type="InterPro" id="IPR011991">
    <property type="entry name" value="ArsR-like_HTH"/>
</dbReference>
<dbReference type="CDD" id="cd00090">
    <property type="entry name" value="HTH_ARSR"/>
    <property type="match status" value="1"/>
</dbReference>
<evidence type="ECO:0000313" key="5">
    <source>
        <dbReference type="EMBL" id="MFD1880846.1"/>
    </source>
</evidence>
<reference evidence="6" key="1">
    <citation type="journal article" date="2019" name="Int. J. Syst. Evol. Microbiol.">
        <title>The Global Catalogue of Microorganisms (GCM) 10K type strain sequencing project: providing services to taxonomists for standard genome sequencing and annotation.</title>
        <authorList>
            <consortium name="The Broad Institute Genomics Platform"/>
            <consortium name="The Broad Institute Genome Sequencing Center for Infectious Disease"/>
            <person name="Wu L."/>
            <person name="Ma J."/>
        </authorList>
    </citation>
    <scope>NUCLEOTIDE SEQUENCE [LARGE SCALE GENOMIC DNA]</scope>
    <source>
        <strain evidence="6">CCUG 56029</strain>
    </source>
</reference>